<gene>
    <name evidence="4" type="ORF">D7D52_36950</name>
</gene>
<dbReference type="InterPro" id="IPR013222">
    <property type="entry name" value="Glyco_hyd_98_carb-bd"/>
</dbReference>
<protein>
    <recommendedName>
        <fullName evidence="3">Glycosyl hydrolase family 98 putative carbohydrate-binding module domain-containing protein</fullName>
    </recommendedName>
</protein>
<dbReference type="Gene3D" id="2.60.120.1060">
    <property type="entry name" value="NPCBM/NEW2 domain"/>
    <property type="match status" value="1"/>
</dbReference>
<dbReference type="SUPFAM" id="SSF49785">
    <property type="entry name" value="Galactose-binding domain-like"/>
    <property type="match status" value="1"/>
</dbReference>
<sequence length="335" mass="35011">MRGALLAWLRAETTAHREEVTPSPGAVAAQAGWRAAPITQHELVEAAQSLIDDRLADKGERDGHPTLRLTAQGNRVAEWNSHQPPANTDAAHTSIHITGGLSGTMNLSQGSPHARQAGAPHGEDEPGAQRRHRGAMRVALATLAVGAVGVLVAVLAWAPWKSGPGAASPAVPTTTAALPTAAPTTTTTTTVTTTPSTTPVPAKQFLADIIGTTSWYVGTSDVNGTTYPHSIAGRIGGCNADANHVFNLGRKWNQFTAVIGLSDGHDTKSVVRFEVYADDNLIYTSDNIPVGQSPTITVPITGVLNLKLRYLFVQGDMGLCSNAGYAVWADAAVSK</sequence>
<dbReference type="Pfam" id="PF08305">
    <property type="entry name" value="NPCBM"/>
    <property type="match status" value="1"/>
</dbReference>
<organism evidence="4 5">
    <name type="scientific">Nocardia yunnanensis</name>
    <dbReference type="NCBI Taxonomy" id="2382165"/>
    <lineage>
        <taxon>Bacteria</taxon>
        <taxon>Bacillati</taxon>
        <taxon>Actinomycetota</taxon>
        <taxon>Actinomycetes</taxon>
        <taxon>Mycobacteriales</taxon>
        <taxon>Nocardiaceae</taxon>
        <taxon>Nocardia</taxon>
    </lineage>
</organism>
<accession>A0A386ZLP9</accession>
<feature type="transmembrane region" description="Helical" evidence="2">
    <location>
        <begin position="138"/>
        <end position="160"/>
    </location>
</feature>
<dbReference type="Proteomes" id="UP000267164">
    <property type="component" value="Chromosome"/>
</dbReference>
<evidence type="ECO:0000256" key="2">
    <source>
        <dbReference type="SAM" id="Phobius"/>
    </source>
</evidence>
<dbReference type="AlphaFoldDB" id="A0A386ZLP9"/>
<feature type="domain" description="Glycosyl hydrolase family 98 putative carbohydrate-binding module" evidence="3">
    <location>
        <begin position="172"/>
        <end position="335"/>
    </location>
</feature>
<dbReference type="InterPro" id="IPR038637">
    <property type="entry name" value="NPCBM_sf"/>
</dbReference>
<keyword evidence="2" id="KW-0472">Membrane</keyword>
<evidence type="ECO:0000313" key="5">
    <source>
        <dbReference type="Proteomes" id="UP000267164"/>
    </source>
</evidence>
<evidence type="ECO:0000256" key="1">
    <source>
        <dbReference type="SAM" id="MobiDB-lite"/>
    </source>
</evidence>
<feature type="region of interest" description="Disordered" evidence="1">
    <location>
        <begin position="99"/>
        <end position="129"/>
    </location>
</feature>
<keyword evidence="2" id="KW-1133">Transmembrane helix</keyword>
<keyword evidence="2" id="KW-0812">Transmembrane</keyword>
<name>A0A386ZLP9_9NOCA</name>
<evidence type="ECO:0000313" key="4">
    <source>
        <dbReference type="EMBL" id="AYF78491.1"/>
    </source>
</evidence>
<dbReference type="EMBL" id="CP032568">
    <property type="protein sequence ID" value="AYF78491.1"/>
    <property type="molecule type" value="Genomic_DNA"/>
</dbReference>
<proteinExistence type="predicted"/>
<evidence type="ECO:0000259" key="3">
    <source>
        <dbReference type="SMART" id="SM00776"/>
    </source>
</evidence>
<dbReference type="SMART" id="SM00776">
    <property type="entry name" value="NPCBM"/>
    <property type="match status" value="1"/>
</dbReference>
<dbReference type="InterPro" id="IPR008979">
    <property type="entry name" value="Galactose-bd-like_sf"/>
</dbReference>
<keyword evidence="5" id="KW-1185">Reference proteome</keyword>
<dbReference type="OrthoDB" id="4548838at2"/>
<reference evidence="4 5" key="1">
    <citation type="submission" date="2018-09" db="EMBL/GenBank/DDBJ databases">
        <title>Nocardia yunnanensis sp. nov., an actinomycete isolated from a soil sample.</title>
        <authorList>
            <person name="Zhang J."/>
        </authorList>
    </citation>
    <scope>NUCLEOTIDE SEQUENCE [LARGE SCALE GENOMIC DNA]</scope>
    <source>
        <strain evidence="4 5">CFHS0054</strain>
    </source>
</reference>
<dbReference type="KEGG" id="nyu:D7D52_36950"/>